<evidence type="ECO:0000313" key="2">
    <source>
        <dbReference type="Proteomes" id="UP001221898"/>
    </source>
</evidence>
<reference evidence="1" key="1">
    <citation type="journal article" date="2023" name="Science">
        <title>Genome structures resolve the early diversification of teleost fishes.</title>
        <authorList>
            <person name="Parey E."/>
            <person name="Louis A."/>
            <person name="Montfort J."/>
            <person name="Bouchez O."/>
            <person name="Roques C."/>
            <person name="Iampietro C."/>
            <person name="Lluch J."/>
            <person name="Castinel A."/>
            <person name="Donnadieu C."/>
            <person name="Desvignes T."/>
            <person name="Floi Bucao C."/>
            <person name="Jouanno E."/>
            <person name="Wen M."/>
            <person name="Mejri S."/>
            <person name="Dirks R."/>
            <person name="Jansen H."/>
            <person name="Henkel C."/>
            <person name="Chen W.J."/>
            <person name="Zahm M."/>
            <person name="Cabau C."/>
            <person name="Klopp C."/>
            <person name="Thompson A.W."/>
            <person name="Robinson-Rechavi M."/>
            <person name="Braasch I."/>
            <person name="Lecointre G."/>
            <person name="Bobe J."/>
            <person name="Postlethwait J.H."/>
            <person name="Berthelot C."/>
            <person name="Roest Crollius H."/>
            <person name="Guiguen Y."/>
        </authorList>
    </citation>
    <scope>NUCLEOTIDE SEQUENCE</scope>
    <source>
        <strain evidence="1">NC1722</strain>
    </source>
</reference>
<sequence length="94" mass="10035">MPCREAQNGGEDLALPFPTNCSQALQCVQSVRKKPHHRSDRLGPLTPGPLTPRCCCVIAALFGLRGRGSAIAQTGQCASVPRSAWGVESVNKMF</sequence>
<gene>
    <name evidence="1" type="ORF">AAFF_G00122160</name>
</gene>
<accession>A0AAD7RUF2</accession>
<keyword evidence="2" id="KW-1185">Reference proteome</keyword>
<dbReference type="Proteomes" id="UP001221898">
    <property type="component" value="Unassembled WGS sequence"/>
</dbReference>
<organism evidence="1 2">
    <name type="scientific">Aldrovandia affinis</name>
    <dbReference type="NCBI Taxonomy" id="143900"/>
    <lineage>
        <taxon>Eukaryota</taxon>
        <taxon>Metazoa</taxon>
        <taxon>Chordata</taxon>
        <taxon>Craniata</taxon>
        <taxon>Vertebrata</taxon>
        <taxon>Euteleostomi</taxon>
        <taxon>Actinopterygii</taxon>
        <taxon>Neopterygii</taxon>
        <taxon>Teleostei</taxon>
        <taxon>Notacanthiformes</taxon>
        <taxon>Halosauridae</taxon>
        <taxon>Aldrovandia</taxon>
    </lineage>
</organism>
<dbReference type="EMBL" id="JAINUG010000185">
    <property type="protein sequence ID" value="KAJ8389196.1"/>
    <property type="molecule type" value="Genomic_DNA"/>
</dbReference>
<dbReference type="AlphaFoldDB" id="A0AAD7RUF2"/>
<name>A0AAD7RUF2_9TELE</name>
<protein>
    <submittedName>
        <fullName evidence="1">Uncharacterized protein</fullName>
    </submittedName>
</protein>
<comment type="caution">
    <text evidence="1">The sequence shown here is derived from an EMBL/GenBank/DDBJ whole genome shotgun (WGS) entry which is preliminary data.</text>
</comment>
<evidence type="ECO:0000313" key="1">
    <source>
        <dbReference type="EMBL" id="KAJ8389196.1"/>
    </source>
</evidence>
<proteinExistence type="predicted"/>